<feature type="region of interest" description="Disordered" evidence="13">
    <location>
        <begin position="69"/>
        <end position="101"/>
    </location>
</feature>
<evidence type="ECO:0000256" key="14">
    <source>
        <dbReference type="SAM" id="SignalP"/>
    </source>
</evidence>
<keyword evidence="18" id="KW-1185">Reference proteome</keyword>
<dbReference type="STRING" id="5643.A0A060SJB1"/>
<feature type="compositionally biased region" description="Low complexity" evidence="13">
    <location>
        <begin position="69"/>
        <end position="98"/>
    </location>
</feature>
<organism evidence="17 18">
    <name type="scientific">Pycnoporus cinnabarinus</name>
    <name type="common">Cinnabar-red polypore</name>
    <name type="synonym">Trametes cinnabarina</name>
    <dbReference type="NCBI Taxonomy" id="5643"/>
    <lineage>
        <taxon>Eukaryota</taxon>
        <taxon>Fungi</taxon>
        <taxon>Dikarya</taxon>
        <taxon>Basidiomycota</taxon>
        <taxon>Agaricomycotina</taxon>
        <taxon>Agaricomycetes</taxon>
        <taxon>Polyporales</taxon>
        <taxon>Polyporaceae</taxon>
        <taxon>Trametes</taxon>
    </lineage>
</organism>
<comment type="subcellular location">
    <subcellularLocation>
        <location evidence="2">Secreted</location>
    </subcellularLocation>
</comment>
<evidence type="ECO:0000256" key="8">
    <source>
        <dbReference type="ARBA" id="ARBA00023024"/>
    </source>
</evidence>
<feature type="chain" id="PRO_5001587183" description="chitinase" evidence="14">
    <location>
        <begin position="21"/>
        <end position="678"/>
    </location>
</feature>
<dbReference type="EMBL" id="CCBP010000114">
    <property type="protein sequence ID" value="CDO72533.1"/>
    <property type="molecule type" value="Genomic_DNA"/>
</dbReference>
<dbReference type="CDD" id="cd06548">
    <property type="entry name" value="GH18_chitinase"/>
    <property type="match status" value="1"/>
</dbReference>
<dbReference type="GO" id="GO:0006032">
    <property type="term" value="P:chitin catabolic process"/>
    <property type="evidence" value="ECO:0007669"/>
    <property type="project" value="UniProtKB-KW"/>
</dbReference>
<sequence>MFKCVLLTLSSLFFALQASAQAPVWGQCGGIGWTGSTTCTAGSVCTVQNAYYSQCIPGAVSESSTVPITTITPTPTTPPTTTFPQPPTTTTSSAATPSGSQIRADQPPVYHFYLQNDGGACSALLWLCSQLMTPISLPGGKPVLGPESSSGYFTIGSTISLNNPDGSKLYLNVEESAATSYKPLTFDAVATTTDWGLEGDTIITTAPRQLNFLACSTSDPNVLLLFAVTLVVVSLAAYKSEQWFAEKRLSLGPVDSGHDIEDISQEPQHPTVSVNETDMSASGKYSVGYFVNWGIYGRKFPPSLIPVDNLTHILYAFANLKPDTGEVFLSDTWADQEIHYPGDSWNDQGKNLYGNFKALYKLKRDHRHLKVILSIGGWTYSPSFHPIVINPALRSKFVASSIRLLEDNGLDGLDIDYEYPQNDEQARGYVQLLRELRQALDAHAQRKGANYRFLLTIAAPCGPDNYEKLHVRDMDQSLDFWNMMAYDFAGSWDQVAGHQANVFGGPISASQAINWYISQGVPRDKIVMGIPLYGRSFMNTEGPGRPFQGIGPGSWEQGVYDYRALPLPGSYVFQDEKLIASWSYDYQKKEMISFDNEQVGRWKGDWIKKEQLRGSMFWELSGDKGTSREGMEGGPGKDPQPGRSLVAVVKEAMGDLDRSPNWLQYESSQFDNMRAGMP</sequence>
<dbReference type="SMART" id="SM00636">
    <property type="entry name" value="Glyco_18"/>
    <property type="match status" value="1"/>
</dbReference>
<evidence type="ECO:0000256" key="13">
    <source>
        <dbReference type="SAM" id="MobiDB-lite"/>
    </source>
</evidence>
<dbReference type="AlphaFoldDB" id="A0A060SJB1"/>
<evidence type="ECO:0000256" key="9">
    <source>
        <dbReference type="ARBA" id="ARBA00023277"/>
    </source>
</evidence>
<comment type="similarity">
    <text evidence="3">Belongs to the glycosyl hydrolase 18 family. Chitinase class V subfamily.</text>
</comment>
<dbReference type="GO" id="GO:0000272">
    <property type="term" value="P:polysaccharide catabolic process"/>
    <property type="evidence" value="ECO:0007669"/>
    <property type="project" value="UniProtKB-KW"/>
</dbReference>
<feature type="compositionally biased region" description="Basic and acidic residues" evidence="13">
    <location>
        <begin position="622"/>
        <end position="631"/>
    </location>
</feature>
<evidence type="ECO:0000313" key="17">
    <source>
        <dbReference type="EMBL" id="CDO72533.1"/>
    </source>
</evidence>
<dbReference type="FunFam" id="3.20.20.80:FF:000075">
    <property type="entry name" value="Sporulation-specific chitinase"/>
    <property type="match status" value="1"/>
</dbReference>
<dbReference type="SUPFAM" id="SSF54556">
    <property type="entry name" value="Chitinase insertion domain"/>
    <property type="match status" value="1"/>
</dbReference>
<keyword evidence="11" id="KW-0624">Polysaccharide degradation</keyword>
<comment type="caution">
    <text evidence="17">The sequence shown here is derived from an EMBL/GenBank/DDBJ whole genome shotgun (WGS) entry which is preliminary data.</text>
</comment>
<evidence type="ECO:0000256" key="10">
    <source>
        <dbReference type="ARBA" id="ARBA00023295"/>
    </source>
</evidence>
<dbReference type="PROSITE" id="PS51910">
    <property type="entry name" value="GH18_2"/>
    <property type="match status" value="1"/>
</dbReference>
<evidence type="ECO:0000256" key="1">
    <source>
        <dbReference type="ARBA" id="ARBA00000822"/>
    </source>
</evidence>
<keyword evidence="9" id="KW-0119">Carbohydrate metabolism</keyword>
<dbReference type="OrthoDB" id="76388at2759"/>
<comment type="catalytic activity">
    <reaction evidence="1">
        <text>Random endo-hydrolysis of N-acetyl-beta-D-glucosaminide (1-&gt;4)-beta-linkages in chitin and chitodextrins.</text>
        <dbReference type="EC" id="3.2.1.14"/>
    </reaction>
</comment>
<dbReference type="GO" id="GO:0008843">
    <property type="term" value="F:endochitinase activity"/>
    <property type="evidence" value="ECO:0007669"/>
    <property type="project" value="UniProtKB-EC"/>
</dbReference>
<evidence type="ECO:0000259" key="15">
    <source>
        <dbReference type="PROSITE" id="PS51164"/>
    </source>
</evidence>
<dbReference type="InterPro" id="IPR050314">
    <property type="entry name" value="Glycosyl_Hydrlase_18"/>
</dbReference>
<dbReference type="InterPro" id="IPR017853">
    <property type="entry name" value="GH"/>
</dbReference>
<feature type="domain" description="GH18" evidence="16">
    <location>
        <begin position="284"/>
        <end position="656"/>
    </location>
</feature>
<dbReference type="InterPro" id="IPR035971">
    <property type="entry name" value="CBD_sf"/>
</dbReference>
<dbReference type="PROSITE" id="PS00562">
    <property type="entry name" value="CBM1_1"/>
    <property type="match status" value="1"/>
</dbReference>
<dbReference type="FunFam" id="3.10.50.10:FF:000005">
    <property type="entry name" value="Endochitinase B1"/>
    <property type="match status" value="1"/>
</dbReference>
<dbReference type="EC" id="3.2.1.14" evidence="4"/>
<dbReference type="Pfam" id="PF00734">
    <property type="entry name" value="CBM_1"/>
    <property type="match status" value="1"/>
</dbReference>
<dbReference type="Gene3D" id="3.20.20.80">
    <property type="entry name" value="Glycosidases"/>
    <property type="match status" value="1"/>
</dbReference>
<evidence type="ECO:0000259" key="16">
    <source>
        <dbReference type="PROSITE" id="PS51910"/>
    </source>
</evidence>
<evidence type="ECO:0000256" key="3">
    <source>
        <dbReference type="ARBA" id="ARBA00008682"/>
    </source>
</evidence>
<dbReference type="SMART" id="SM00236">
    <property type="entry name" value="fCBD"/>
    <property type="match status" value="1"/>
</dbReference>
<keyword evidence="7 12" id="KW-0378">Hydrolase</keyword>
<keyword evidence="6 14" id="KW-0732">Signal</keyword>
<evidence type="ECO:0000256" key="6">
    <source>
        <dbReference type="ARBA" id="ARBA00022729"/>
    </source>
</evidence>
<dbReference type="PROSITE" id="PS01095">
    <property type="entry name" value="GH18_1"/>
    <property type="match status" value="1"/>
</dbReference>
<evidence type="ECO:0000256" key="12">
    <source>
        <dbReference type="RuleBase" id="RU000489"/>
    </source>
</evidence>
<dbReference type="SUPFAM" id="SSF51445">
    <property type="entry name" value="(Trans)glycosidases"/>
    <property type="match status" value="1"/>
</dbReference>
<dbReference type="HOGENOM" id="CLU_405505_0_0_1"/>
<dbReference type="PANTHER" id="PTHR11177:SF317">
    <property type="entry name" value="CHITINASE 12-RELATED"/>
    <property type="match status" value="1"/>
</dbReference>
<feature type="region of interest" description="Disordered" evidence="13">
    <location>
        <begin position="622"/>
        <end position="643"/>
    </location>
</feature>
<evidence type="ECO:0000256" key="11">
    <source>
        <dbReference type="ARBA" id="ARBA00023326"/>
    </source>
</evidence>
<dbReference type="GO" id="GO:0005576">
    <property type="term" value="C:extracellular region"/>
    <property type="evidence" value="ECO:0007669"/>
    <property type="project" value="UniProtKB-SubCell"/>
</dbReference>
<evidence type="ECO:0000256" key="4">
    <source>
        <dbReference type="ARBA" id="ARBA00012729"/>
    </source>
</evidence>
<evidence type="ECO:0000256" key="2">
    <source>
        <dbReference type="ARBA" id="ARBA00004613"/>
    </source>
</evidence>
<proteinExistence type="inferred from homology"/>
<dbReference type="InterPro" id="IPR000254">
    <property type="entry name" value="CBD"/>
</dbReference>
<gene>
    <name evidence="17" type="ORF">BN946_scf184983.g16</name>
</gene>
<reference evidence="17" key="1">
    <citation type="submission" date="2014-01" db="EMBL/GenBank/DDBJ databases">
        <title>The genome of the white-rot fungus Pycnoporus cinnabarinus: a basidiomycete model with a versatile arsenal for lignocellulosic biomass breakdown.</title>
        <authorList>
            <person name="Levasseur A."/>
            <person name="Lomascolo A."/>
            <person name="Ruiz-Duenas F.J."/>
            <person name="Uzan E."/>
            <person name="Piumi F."/>
            <person name="Kues U."/>
            <person name="Ram A.F.J."/>
            <person name="Murat C."/>
            <person name="Haon M."/>
            <person name="Benoit I."/>
            <person name="Arfi Y."/>
            <person name="Chevret D."/>
            <person name="Drula E."/>
            <person name="Kwon M.J."/>
            <person name="Gouret P."/>
            <person name="Lesage-Meessen L."/>
            <person name="Lombard V."/>
            <person name="Mariette J."/>
            <person name="Noirot C."/>
            <person name="Park J."/>
            <person name="Patyshakuliyeva A."/>
            <person name="Wieneger R.A.B."/>
            <person name="Wosten H.A.B."/>
            <person name="Martin F."/>
            <person name="Coutinho P.M."/>
            <person name="de Vries R."/>
            <person name="Martinez A.T."/>
            <person name="Klopp C."/>
            <person name="Pontarotti P."/>
            <person name="Henrissat B."/>
            <person name="Record E."/>
        </authorList>
    </citation>
    <scope>NUCLEOTIDE SEQUENCE [LARGE SCALE GENOMIC DNA]</scope>
    <source>
        <strain evidence="17">BRFM137</strain>
    </source>
</reference>
<keyword evidence="8" id="KW-0146">Chitin degradation</keyword>
<keyword evidence="5" id="KW-0964">Secreted</keyword>
<evidence type="ECO:0000256" key="7">
    <source>
        <dbReference type="ARBA" id="ARBA00022801"/>
    </source>
</evidence>
<dbReference type="GO" id="GO:0008061">
    <property type="term" value="F:chitin binding"/>
    <property type="evidence" value="ECO:0007669"/>
    <property type="project" value="InterPro"/>
</dbReference>
<dbReference type="InterPro" id="IPR029070">
    <property type="entry name" value="Chitinase_insertion_sf"/>
</dbReference>
<dbReference type="InterPro" id="IPR001223">
    <property type="entry name" value="Glyco_hydro18_cat"/>
</dbReference>
<feature type="signal peptide" evidence="14">
    <location>
        <begin position="1"/>
        <end position="20"/>
    </location>
</feature>
<evidence type="ECO:0000313" key="18">
    <source>
        <dbReference type="Proteomes" id="UP000029665"/>
    </source>
</evidence>
<protein>
    <recommendedName>
        <fullName evidence="4">chitinase</fullName>
        <ecNumber evidence="4">3.2.1.14</ecNumber>
    </recommendedName>
</protein>
<dbReference type="SUPFAM" id="SSF57180">
    <property type="entry name" value="Cellulose-binding domain"/>
    <property type="match status" value="1"/>
</dbReference>
<dbReference type="InterPro" id="IPR011583">
    <property type="entry name" value="Chitinase_II/V-like_cat"/>
</dbReference>
<feature type="domain" description="CBM1" evidence="15">
    <location>
        <begin position="20"/>
        <end position="56"/>
    </location>
</feature>
<dbReference type="Pfam" id="PF00704">
    <property type="entry name" value="Glyco_hydro_18"/>
    <property type="match status" value="1"/>
</dbReference>
<dbReference type="GO" id="GO:0030248">
    <property type="term" value="F:cellulose binding"/>
    <property type="evidence" value="ECO:0007669"/>
    <property type="project" value="InterPro"/>
</dbReference>
<dbReference type="PROSITE" id="PS51164">
    <property type="entry name" value="CBM1_2"/>
    <property type="match status" value="1"/>
</dbReference>
<keyword evidence="10 12" id="KW-0326">Glycosidase</keyword>
<accession>A0A060SJB1</accession>
<evidence type="ECO:0000256" key="5">
    <source>
        <dbReference type="ARBA" id="ARBA00022525"/>
    </source>
</evidence>
<dbReference type="Proteomes" id="UP000029665">
    <property type="component" value="Unassembled WGS sequence"/>
</dbReference>
<name>A0A060SJB1_PYCCI</name>
<dbReference type="Gene3D" id="3.10.50.10">
    <property type="match status" value="1"/>
</dbReference>
<dbReference type="InterPro" id="IPR001579">
    <property type="entry name" value="Glyco_hydro_18_chit_AS"/>
</dbReference>
<dbReference type="PANTHER" id="PTHR11177">
    <property type="entry name" value="CHITINASE"/>
    <property type="match status" value="1"/>
</dbReference>